<accession>A0A6J4LYP4</accession>
<feature type="domain" description="Phospholipase C/D" evidence="1">
    <location>
        <begin position="40"/>
        <end position="176"/>
    </location>
</feature>
<evidence type="ECO:0000313" key="2">
    <source>
        <dbReference type="EMBL" id="CAA9344362.1"/>
    </source>
</evidence>
<proteinExistence type="predicted"/>
<dbReference type="InterPro" id="IPR029002">
    <property type="entry name" value="PLPC/GPLD1"/>
</dbReference>
<dbReference type="Pfam" id="PF00882">
    <property type="entry name" value="Zn_dep_PLPC"/>
    <property type="match status" value="1"/>
</dbReference>
<organism evidence="2">
    <name type="scientific">uncultured Gemmatimonadaceae bacterium</name>
    <dbReference type="NCBI Taxonomy" id="246130"/>
    <lineage>
        <taxon>Bacteria</taxon>
        <taxon>Pseudomonadati</taxon>
        <taxon>Gemmatimonadota</taxon>
        <taxon>Gemmatimonadia</taxon>
        <taxon>Gemmatimonadales</taxon>
        <taxon>Gemmatimonadaceae</taxon>
        <taxon>environmental samples</taxon>
    </lineage>
</organism>
<name>A0A6J4LYP4_9BACT</name>
<reference evidence="2" key="1">
    <citation type="submission" date="2020-02" db="EMBL/GenBank/DDBJ databases">
        <authorList>
            <person name="Meier V. D."/>
        </authorList>
    </citation>
    <scope>NUCLEOTIDE SEQUENCE</scope>
    <source>
        <strain evidence="2">AVDCRST_MAG11</strain>
    </source>
</reference>
<dbReference type="EMBL" id="CADCTU010000681">
    <property type="protein sequence ID" value="CAA9344362.1"/>
    <property type="molecule type" value="Genomic_DNA"/>
</dbReference>
<dbReference type="AlphaFoldDB" id="A0A6J4LYP4"/>
<gene>
    <name evidence="2" type="ORF">AVDCRST_MAG11-3142</name>
</gene>
<protein>
    <recommendedName>
        <fullName evidence="1">Phospholipase C/D domain-containing protein</fullName>
    </recommendedName>
</protein>
<sequence>MSDVVRRVGARVAAVAALLGAVALVLALSPADAHAWTPGTHIFLGESVMRSLPLLPAAVAELLGAFPYHFLYGSIAADTSIAKKYAPQGRHCHSWTVGFEILDQARDEPLRAFALGYLSHLAADAVAHNHYVPRQLAVTSSTAAIGHSYWESRFETYLGDQYARRAREVILLDHTRADAHLDRILSPTIFSTHTNRRIFRGMVYVTDTESWQRIFQLVRENSRWEIADGQIAAYVARSYDFIMDFLNRADRADVCALDPSGDEKLRLAKRVRRSALRVGGEAHVLDEAERHFGLPASPLHYSSALAEPLYPVMRVASS</sequence>
<evidence type="ECO:0000259" key="1">
    <source>
        <dbReference type="Pfam" id="PF00882"/>
    </source>
</evidence>